<dbReference type="EMBL" id="JAFBFC010000003">
    <property type="protein sequence ID" value="MBM7703072.1"/>
    <property type="molecule type" value="Genomic_DNA"/>
</dbReference>
<reference evidence="1 2" key="1">
    <citation type="submission" date="2021-01" db="EMBL/GenBank/DDBJ databases">
        <title>Genomic Encyclopedia of Type Strains, Phase IV (KMG-IV): sequencing the most valuable type-strain genomes for metagenomic binning, comparative biology and taxonomic classification.</title>
        <authorList>
            <person name="Goeker M."/>
        </authorList>
    </citation>
    <scope>NUCLEOTIDE SEQUENCE [LARGE SCALE GENOMIC DNA]</scope>
    <source>
        <strain evidence="1 2">DSM 104297</strain>
    </source>
</reference>
<gene>
    <name evidence="1" type="ORF">JOC83_001919</name>
</gene>
<dbReference type="Proteomes" id="UP000809829">
    <property type="component" value="Unassembled WGS sequence"/>
</dbReference>
<dbReference type="PANTHER" id="PTHR35332">
    <property type="entry name" value="REGULATION OF ENOLASE PROTEIN 1"/>
    <property type="match status" value="1"/>
</dbReference>
<proteinExistence type="predicted"/>
<dbReference type="PANTHER" id="PTHR35332:SF2">
    <property type="entry name" value="REGULATION OF ENOLASE PROTEIN 1"/>
    <property type="match status" value="1"/>
</dbReference>
<sequence length="369" mass="42818">MNKLLELINRKKKAKGPLFIGVSGIFFSEHEQVATEMTNVLKEDGYSVIHHHVPVSYNLSVEALNDKNTGKYIYEHSLKNKMEDIAAFKEKEVDIVVVDGLFILKNLYRDMYDLTVWIDCTYETGFSRADECNVVMDKDSWKIAKDIQYSIDAPKEQADMIIVRDECIERGPQIILHETFNDSLNPQLNWLHEPSVWSVKNGSLYVKTDPITDFWQRTHYGFQNDNGHFLYVNTDRDFVMTTKVRFNPKHQFDQAGLMIRIDEENWIKTSMEYELDNPAKLGAVVTNLGYSDWSTQPIQSNVTELTFRITRTGKDYVIHALVESEWIQLRVAHLHDDAKEVMCGFYCCSPIKDGYEVHVDELIIKELLV</sequence>
<evidence type="ECO:0000313" key="2">
    <source>
        <dbReference type="Proteomes" id="UP000809829"/>
    </source>
</evidence>
<keyword evidence="2" id="KW-1185">Reference proteome</keyword>
<protein>
    <submittedName>
        <fullName evidence="1">Regulation of enolase protein 1 (Concanavalin A-like superfamily)/uridine kinase</fullName>
    </submittedName>
</protein>
<comment type="caution">
    <text evidence="1">The sequence shown here is derived from an EMBL/GenBank/DDBJ whole genome shotgun (WGS) entry which is preliminary data.</text>
</comment>
<dbReference type="SUPFAM" id="SSF49899">
    <property type="entry name" value="Concanavalin A-like lectins/glucanases"/>
    <property type="match status" value="1"/>
</dbReference>
<dbReference type="Gene3D" id="3.40.50.300">
    <property type="entry name" value="P-loop containing nucleotide triphosphate hydrolases"/>
    <property type="match status" value="1"/>
</dbReference>
<name>A0ABS2QVQ1_9BACI</name>
<dbReference type="RefSeq" id="WP_239583441.1">
    <property type="nucleotide sequence ID" value="NZ_JAFBFC010000003.1"/>
</dbReference>
<dbReference type="Gene3D" id="2.60.120.200">
    <property type="match status" value="1"/>
</dbReference>
<dbReference type="InterPro" id="IPR009784">
    <property type="entry name" value="DUF1349"/>
</dbReference>
<dbReference type="Pfam" id="PF07081">
    <property type="entry name" value="DUF1349"/>
    <property type="match status" value="1"/>
</dbReference>
<dbReference type="InterPro" id="IPR013320">
    <property type="entry name" value="ConA-like_dom_sf"/>
</dbReference>
<accession>A0ABS2QVQ1</accession>
<dbReference type="SUPFAM" id="SSF52540">
    <property type="entry name" value="P-loop containing nucleoside triphosphate hydrolases"/>
    <property type="match status" value="1"/>
</dbReference>
<organism evidence="1 2">
    <name type="scientific">Priestia iocasae</name>
    <dbReference type="NCBI Taxonomy" id="2291674"/>
    <lineage>
        <taxon>Bacteria</taxon>
        <taxon>Bacillati</taxon>
        <taxon>Bacillota</taxon>
        <taxon>Bacilli</taxon>
        <taxon>Bacillales</taxon>
        <taxon>Bacillaceae</taxon>
        <taxon>Priestia</taxon>
    </lineage>
</organism>
<dbReference type="InterPro" id="IPR027417">
    <property type="entry name" value="P-loop_NTPase"/>
</dbReference>
<evidence type="ECO:0000313" key="1">
    <source>
        <dbReference type="EMBL" id="MBM7703072.1"/>
    </source>
</evidence>